<evidence type="ECO:0000256" key="10">
    <source>
        <dbReference type="ARBA" id="ARBA00023012"/>
    </source>
</evidence>
<evidence type="ECO:0000256" key="6">
    <source>
        <dbReference type="ARBA" id="ARBA00022679"/>
    </source>
</evidence>
<evidence type="ECO:0000256" key="5">
    <source>
        <dbReference type="ARBA" id="ARBA00022553"/>
    </source>
</evidence>
<dbReference type="InterPro" id="IPR036097">
    <property type="entry name" value="HisK_dim/P_sf"/>
</dbReference>
<dbReference type="GO" id="GO:0005886">
    <property type="term" value="C:plasma membrane"/>
    <property type="evidence" value="ECO:0007669"/>
    <property type="project" value="UniProtKB-SubCell"/>
</dbReference>
<dbReference type="RefSeq" id="WP_083482032.1">
    <property type="nucleotide sequence ID" value="NZ_AYZB01000058.1"/>
</dbReference>
<dbReference type="GO" id="GO:0000155">
    <property type="term" value="F:phosphorelay sensor kinase activity"/>
    <property type="evidence" value="ECO:0007669"/>
    <property type="project" value="InterPro"/>
</dbReference>
<keyword evidence="8 14" id="KW-0418">Kinase</keyword>
<feature type="transmembrane region" description="Helical" evidence="12">
    <location>
        <begin position="20"/>
        <end position="42"/>
    </location>
</feature>
<proteinExistence type="predicted"/>
<dbReference type="Gene3D" id="3.30.565.10">
    <property type="entry name" value="Histidine kinase-like ATPase, C-terminal domain"/>
    <property type="match status" value="1"/>
</dbReference>
<dbReference type="InterPro" id="IPR050351">
    <property type="entry name" value="BphY/WalK/GraS-like"/>
</dbReference>
<dbReference type="SUPFAM" id="SSF55874">
    <property type="entry name" value="ATPase domain of HSP90 chaperone/DNA topoisomerase II/histidine kinase"/>
    <property type="match status" value="1"/>
</dbReference>
<dbReference type="SMART" id="SM00388">
    <property type="entry name" value="HisKA"/>
    <property type="match status" value="1"/>
</dbReference>
<keyword evidence="4" id="KW-1003">Cell membrane</keyword>
<sequence>MLVLDIVLWLDPNMRFAKTTLSYLDLLLTLFFGAFLVGLYSYHLKWYRTIQKRLDAKEDSLNWPLTGATSAEKQFIQHYVNQVLVYHQQSIDQLILAQQDQKDFIDGWVHESKVPLAAIQLLLESIETQISETKFNQMTNELVQIEHYVEQVLYYSRLDSFSKDYLVQEYPLTPLINQVIRQNRNYFIQKHIQFKLLGNDQTVLTDAKWLTFILNQLISNALKYTADQGHIIIQIQRDEQGVWLSIIDSGIGIPAEDLPRIFDKGFTGQNGRHSNHHSTGLGLYLAQSLSRKLGHTLSVTPNQGQGATFKLLFPFLSYYNTVEDGGPFGAAPLQTNEAESHHA</sequence>
<dbReference type="GO" id="GO:0004721">
    <property type="term" value="F:phosphoprotein phosphatase activity"/>
    <property type="evidence" value="ECO:0007669"/>
    <property type="project" value="TreeGrafter"/>
</dbReference>
<keyword evidence="9 12" id="KW-1133">Transmembrane helix</keyword>
<evidence type="ECO:0000256" key="9">
    <source>
        <dbReference type="ARBA" id="ARBA00022989"/>
    </source>
</evidence>
<dbReference type="AlphaFoldDB" id="A0AA89I636"/>
<dbReference type="Gene3D" id="1.10.287.130">
    <property type="match status" value="1"/>
</dbReference>
<dbReference type="Proteomes" id="UP000050823">
    <property type="component" value="Unassembled WGS sequence"/>
</dbReference>
<keyword evidence="6" id="KW-0808">Transferase</keyword>
<dbReference type="Pfam" id="PF02518">
    <property type="entry name" value="HATPase_c"/>
    <property type="match status" value="1"/>
</dbReference>
<dbReference type="PROSITE" id="PS50109">
    <property type="entry name" value="HIS_KIN"/>
    <property type="match status" value="1"/>
</dbReference>
<dbReference type="Pfam" id="PF00512">
    <property type="entry name" value="HisKA"/>
    <property type="match status" value="1"/>
</dbReference>
<dbReference type="GO" id="GO:0016036">
    <property type="term" value="P:cellular response to phosphate starvation"/>
    <property type="evidence" value="ECO:0007669"/>
    <property type="project" value="TreeGrafter"/>
</dbReference>
<comment type="subcellular location">
    <subcellularLocation>
        <location evidence="2">Cell membrane</location>
        <topology evidence="2">Multi-pass membrane protein</topology>
    </subcellularLocation>
</comment>
<comment type="caution">
    <text evidence="14">The sequence shown here is derived from an EMBL/GenBank/DDBJ whole genome shotgun (WGS) entry which is preliminary data.</text>
</comment>
<keyword evidence="11 12" id="KW-0472">Membrane</keyword>
<dbReference type="InterPro" id="IPR004358">
    <property type="entry name" value="Sig_transdc_His_kin-like_C"/>
</dbReference>
<dbReference type="PRINTS" id="PR00344">
    <property type="entry name" value="BCTRLSENSOR"/>
</dbReference>
<keyword evidence="5" id="KW-0597">Phosphoprotein</keyword>
<evidence type="ECO:0000313" key="15">
    <source>
        <dbReference type="Proteomes" id="UP000050823"/>
    </source>
</evidence>
<feature type="domain" description="Histidine kinase" evidence="13">
    <location>
        <begin position="107"/>
        <end position="317"/>
    </location>
</feature>
<dbReference type="SMART" id="SM00387">
    <property type="entry name" value="HATPase_c"/>
    <property type="match status" value="1"/>
</dbReference>
<evidence type="ECO:0000256" key="1">
    <source>
        <dbReference type="ARBA" id="ARBA00000085"/>
    </source>
</evidence>
<dbReference type="InterPro" id="IPR036890">
    <property type="entry name" value="HATPase_C_sf"/>
</dbReference>
<evidence type="ECO:0000256" key="8">
    <source>
        <dbReference type="ARBA" id="ARBA00022777"/>
    </source>
</evidence>
<organism evidence="14 15">
    <name type="scientific">Latilactobacillus graminis DSM 20719</name>
    <dbReference type="NCBI Taxonomy" id="1423752"/>
    <lineage>
        <taxon>Bacteria</taxon>
        <taxon>Bacillati</taxon>
        <taxon>Bacillota</taxon>
        <taxon>Bacilli</taxon>
        <taxon>Lactobacillales</taxon>
        <taxon>Lactobacillaceae</taxon>
        <taxon>Latilactobacillus</taxon>
    </lineage>
</organism>
<gene>
    <name evidence="14" type="ORF">FC90_GL001605</name>
</gene>
<name>A0AA89I636_9LACO</name>
<keyword evidence="10" id="KW-0902">Two-component regulatory system</keyword>
<evidence type="ECO:0000256" key="3">
    <source>
        <dbReference type="ARBA" id="ARBA00012438"/>
    </source>
</evidence>
<accession>A0AA89I636</accession>
<dbReference type="InterPro" id="IPR005467">
    <property type="entry name" value="His_kinase_dom"/>
</dbReference>
<keyword evidence="7 12" id="KW-0812">Transmembrane</keyword>
<evidence type="ECO:0000256" key="12">
    <source>
        <dbReference type="SAM" id="Phobius"/>
    </source>
</evidence>
<comment type="catalytic activity">
    <reaction evidence="1">
        <text>ATP + protein L-histidine = ADP + protein N-phospho-L-histidine.</text>
        <dbReference type="EC" id="2.7.13.3"/>
    </reaction>
</comment>
<evidence type="ECO:0000256" key="11">
    <source>
        <dbReference type="ARBA" id="ARBA00023136"/>
    </source>
</evidence>
<dbReference type="InterPro" id="IPR003661">
    <property type="entry name" value="HisK_dim/P_dom"/>
</dbReference>
<reference evidence="14 15" key="1">
    <citation type="journal article" date="2015" name="Genome Announc.">
        <title>Expanding the biotechnology potential of lactobacilli through comparative genomics of 213 strains and associated genera.</title>
        <authorList>
            <person name="Sun Z."/>
            <person name="Harris H.M."/>
            <person name="McCann A."/>
            <person name="Guo C."/>
            <person name="Argimon S."/>
            <person name="Zhang W."/>
            <person name="Yang X."/>
            <person name="Jeffery I.B."/>
            <person name="Cooney J.C."/>
            <person name="Kagawa T.F."/>
            <person name="Liu W."/>
            <person name="Song Y."/>
            <person name="Salvetti E."/>
            <person name="Wrobel A."/>
            <person name="Rasinkangas P."/>
            <person name="Parkhill J."/>
            <person name="Rea M.C."/>
            <person name="O'Sullivan O."/>
            <person name="Ritari J."/>
            <person name="Douillard F.P."/>
            <person name="Paul Ross R."/>
            <person name="Yang R."/>
            <person name="Briner A.E."/>
            <person name="Felis G.E."/>
            <person name="de Vos W.M."/>
            <person name="Barrangou R."/>
            <person name="Klaenhammer T.R."/>
            <person name="Caufield P.W."/>
            <person name="Cui Y."/>
            <person name="Zhang H."/>
            <person name="O'Toole P.W."/>
        </authorList>
    </citation>
    <scope>NUCLEOTIDE SEQUENCE [LARGE SCALE GENOMIC DNA]</scope>
    <source>
        <strain evidence="14 15">DSM 20719</strain>
    </source>
</reference>
<dbReference type="EMBL" id="AYZB01000058">
    <property type="protein sequence ID" value="KRM21069.1"/>
    <property type="molecule type" value="Genomic_DNA"/>
</dbReference>
<dbReference type="PANTHER" id="PTHR45453:SF2">
    <property type="entry name" value="HISTIDINE KINASE"/>
    <property type="match status" value="1"/>
</dbReference>
<evidence type="ECO:0000256" key="2">
    <source>
        <dbReference type="ARBA" id="ARBA00004651"/>
    </source>
</evidence>
<dbReference type="EC" id="2.7.13.3" evidence="3"/>
<evidence type="ECO:0000256" key="7">
    <source>
        <dbReference type="ARBA" id="ARBA00022692"/>
    </source>
</evidence>
<dbReference type="PANTHER" id="PTHR45453">
    <property type="entry name" value="PHOSPHATE REGULON SENSOR PROTEIN PHOR"/>
    <property type="match status" value="1"/>
</dbReference>
<protein>
    <recommendedName>
        <fullName evidence="3">histidine kinase</fullName>
        <ecNumber evidence="3">2.7.13.3</ecNumber>
    </recommendedName>
</protein>
<dbReference type="SUPFAM" id="SSF47384">
    <property type="entry name" value="Homodimeric domain of signal transducing histidine kinase"/>
    <property type="match status" value="1"/>
</dbReference>
<evidence type="ECO:0000259" key="13">
    <source>
        <dbReference type="PROSITE" id="PS50109"/>
    </source>
</evidence>
<dbReference type="CDD" id="cd00082">
    <property type="entry name" value="HisKA"/>
    <property type="match status" value="1"/>
</dbReference>
<dbReference type="InterPro" id="IPR003594">
    <property type="entry name" value="HATPase_dom"/>
</dbReference>
<evidence type="ECO:0000313" key="14">
    <source>
        <dbReference type="EMBL" id="KRM21069.1"/>
    </source>
</evidence>
<evidence type="ECO:0000256" key="4">
    <source>
        <dbReference type="ARBA" id="ARBA00022475"/>
    </source>
</evidence>